<evidence type="ECO:0000313" key="10">
    <source>
        <dbReference type="EMBL" id="WIM92886.1"/>
    </source>
</evidence>
<proteinExistence type="inferred from homology"/>
<evidence type="ECO:0000256" key="8">
    <source>
        <dbReference type="SAM" id="SignalP"/>
    </source>
</evidence>
<sequence>MNSSSVRRRTLRRIALIVLLALLGGAAGAVYAAVKTPTYTAKAYVVATARDDPATALNFAQAYGRIATSGPVLATARSALSDPTGLSSVRSSTSPDAPVVEIVATGGDPQHTAGLANAVAGALADYANKRSKATTVKLSVLAPATVPARPTSPKPPLELAVGAAAGLLIGGLAALGGGARGEPPPRPEPAPRPAPERVARAMARPPSPRTATIPVFAMPPPAPTSNLDAEPPAVGRAVVDGSEDER</sequence>
<dbReference type="EMBL" id="CP126980">
    <property type="protein sequence ID" value="WIM92886.1"/>
    <property type="molecule type" value="Genomic_DNA"/>
</dbReference>
<keyword evidence="6" id="KW-0472">Membrane</keyword>
<feature type="domain" description="Polysaccharide chain length determinant N-terminal" evidence="9">
    <location>
        <begin position="12"/>
        <end position="65"/>
    </location>
</feature>
<evidence type="ECO:0000256" key="2">
    <source>
        <dbReference type="ARBA" id="ARBA00006683"/>
    </source>
</evidence>
<dbReference type="PANTHER" id="PTHR32309">
    <property type="entry name" value="TYROSINE-PROTEIN KINASE"/>
    <property type="match status" value="1"/>
</dbReference>
<dbReference type="PANTHER" id="PTHR32309:SF31">
    <property type="entry name" value="CAPSULAR EXOPOLYSACCHARIDE FAMILY"/>
    <property type="match status" value="1"/>
</dbReference>
<comment type="similarity">
    <text evidence="2">Belongs to the CpsC/CapA family.</text>
</comment>
<keyword evidence="11" id="KW-1185">Reference proteome</keyword>
<dbReference type="InterPro" id="IPR050445">
    <property type="entry name" value="Bact_polysacc_biosynth/exp"/>
</dbReference>
<keyword evidence="8" id="KW-0732">Signal</keyword>
<dbReference type="Proteomes" id="UP001240150">
    <property type="component" value="Chromosome"/>
</dbReference>
<keyword evidence="5" id="KW-1133">Transmembrane helix</keyword>
<evidence type="ECO:0000256" key="7">
    <source>
        <dbReference type="SAM" id="MobiDB-lite"/>
    </source>
</evidence>
<feature type="chain" id="PRO_5045819570" evidence="8">
    <location>
        <begin position="33"/>
        <end position="246"/>
    </location>
</feature>
<accession>A0ABY8W4V1</accession>
<feature type="signal peptide" evidence="8">
    <location>
        <begin position="1"/>
        <end position="32"/>
    </location>
</feature>
<name>A0ABY8W4V1_9ACTN</name>
<evidence type="ECO:0000259" key="9">
    <source>
        <dbReference type="Pfam" id="PF02706"/>
    </source>
</evidence>
<gene>
    <name evidence="10" type="ORF">ACTOB_004844</name>
</gene>
<comment type="subcellular location">
    <subcellularLocation>
        <location evidence="1">Cell membrane</location>
        <topology evidence="1">Multi-pass membrane protein</topology>
    </subcellularLocation>
</comment>
<dbReference type="Pfam" id="PF02706">
    <property type="entry name" value="Wzz"/>
    <property type="match status" value="1"/>
</dbReference>
<keyword evidence="4" id="KW-0812">Transmembrane</keyword>
<reference evidence="10 11" key="1">
    <citation type="submission" date="2023-06" db="EMBL/GenBank/DDBJ databases">
        <authorList>
            <person name="Yushchuk O."/>
            <person name="Binda E."/>
            <person name="Ruckert-Reed C."/>
            <person name="Fedorenko V."/>
            <person name="Kalinowski J."/>
            <person name="Marinelli F."/>
        </authorList>
    </citation>
    <scope>NUCLEOTIDE SEQUENCE [LARGE SCALE GENOMIC DNA]</scope>
    <source>
        <strain evidence="10 11">NRRL 3884</strain>
    </source>
</reference>
<evidence type="ECO:0000256" key="1">
    <source>
        <dbReference type="ARBA" id="ARBA00004651"/>
    </source>
</evidence>
<evidence type="ECO:0000313" key="11">
    <source>
        <dbReference type="Proteomes" id="UP001240150"/>
    </source>
</evidence>
<dbReference type="RefSeq" id="WP_284914093.1">
    <property type="nucleotide sequence ID" value="NZ_CP126980.1"/>
</dbReference>
<dbReference type="InterPro" id="IPR003856">
    <property type="entry name" value="LPS_length_determ_N"/>
</dbReference>
<evidence type="ECO:0000256" key="4">
    <source>
        <dbReference type="ARBA" id="ARBA00022692"/>
    </source>
</evidence>
<organism evidence="10 11">
    <name type="scientific">Actinoplanes oblitus</name>
    <dbReference type="NCBI Taxonomy" id="3040509"/>
    <lineage>
        <taxon>Bacteria</taxon>
        <taxon>Bacillati</taxon>
        <taxon>Actinomycetota</taxon>
        <taxon>Actinomycetes</taxon>
        <taxon>Micromonosporales</taxon>
        <taxon>Micromonosporaceae</taxon>
        <taxon>Actinoplanes</taxon>
    </lineage>
</organism>
<keyword evidence="3" id="KW-1003">Cell membrane</keyword>
<feature type="compositionally biased region" description="Pro residues" evidence="7">
    <location>
        <begin position="182"/>
        <end position="193"/>
    </location>
</feature>
<protein>
    <submittedName>
        <fullName evidence="10">Wzz/FepE/Etk N-terminal domain-containing protein</fullName>
    </submittedName>
</protein>
<feature type="region of interest" description="Disordered" evidence="7">
    <location>
        <begin position="176"/>
        <end position="246"/>
    </location>
</feature>
<evidence type="ECO:0000256" key="6">
    <source>
        <dbReference type="ARBA" id="ARBA00023136"/>
    </source>
</evidence>
<evidence type="ECO:0000256" key="3">
    <source>
        <dbReference type="ARBA" id="ARBA00022475"/>
    </source>
</evidence>
<evidence type="ECO:0000256" key="5">
    <source>
        <dbReference type="ARBA" id="ARBA00022989"/>
    </source>
</evidence>